<feature type="chain" id="PRO_5038009627" description="YNCE-like beta-propeller domain-containing protein" evidence="2">
    <location>
        <begin position="24"/>
        <end position="462"/>
    </location>
</feature>
<dbReference type="Proteomes" id="UP000603865">
    <property type="component" value="Unassembled WGS sequence"/>
</dbReference>
<dbReference type="PANTHER" id="PTHR47197:SF3">
    <property type="entry name" value="DIHYDRO-HEME D1 DEHYDROGENASE"/>
    <property type="match status" value="1"/>
</dbReference>
<feature type="domain" description="YNCE-like beta-propeller" evidence="3">
    <location>
        <begin position="96"/>
        <end position="332"/>
    </location>
</feature>
<evidence type="ECO:0000256" key="1">
    <source>
        <dbReference type="ARBA" id="ARBA00022729"/>
    </source>
</evidence>
<gene>
    <name evidence="4" type="ORF">GCM10008957_22750</name>
</gene>
<evidence type="ECO:0000256" key="2">
    <source>
        <dbReference type="SAM" id="SignalP"/>
    </source>
</evidence>
<reference evidence="4" key="1">
    <citation type="journal article" date="2014" name="Int. J. Syst. Evol. Microbiol.">
        <title>Complete genome sequence of Corynebacterium casei LMG S-19264T (=DSM 44701T), isolated from a smear-ripened cheese.</title>
        <authorList>
            <consortium name="US DOE Joint Genome Institute (JGI-PGF)"/>
            <person name="Walter F."/>
            <person name="Albersmeier A."/>
            <person name="Kalinowski J."/>
            <person name="Ruckert C."/>
        </authorList>
    </citation>
    <scope>NUCLEOTIDE SEQUENCE</scope>
    <source>
        <strain evidence="4">JCM 31311</strain>
    </source>
</reference>
<feature type="signal peptide" evidence="2">
    <location>
        <begin position="1"/>
        <end position="23"/>
    </location>
</feature>
<dbReference type="InterPro" id="IPR048433">
    <property type="entry name" value="YNCE-like_beta-prop"/>
</dbReference>
<dbReference type="SUPFAM" id="SSF50974">
    <property type="entry name" value="Nitrous oxide reductase, N-terminal domain"/>
    <property type="match status" value="1"/>
</dbReference>
<evidence type="ECO:0000313" key="4">
    <source>
        <dbReference type="EMBL" id="GGR09469.1"/>
    </source>
</evidence>
<dbReference type="InterPro" id="IPR051200">
    <property type="entry name" value="Host-pathogen_enzymatic-act"/>
</dbReference>
<keyword evidence="1 2" id="KW-0732">Signal</keyword>
<proteinExistence type="predicted"/>
<reference evidence="4" key="2">
    <citation type="submission" date="2020-09" db="EMBL/GenBank/DDBJ databases">
        <authorList>
            <person name="Sun Q."/>
            <person name="Ohkuma M."/>
        </authorList>
    </citation>
    <scope>NUCLEOTIDE SEQUENCE</scope>
    <source>
        <strain evidence="4">JCM 31311</strain>
    </source>
</reference>
<dbReference type="InterPro" id="IPR015943">
    <property type="entry name" value="WD40/YVTN_repeat-like_dom_sf"/>
</dbReference>
<dbReference type="NCBIfam" id="TIGR02276">
    <property type="entry name" value="beta_rpt_yvtn"/>
    <property type="match status" value="3"/>
</dbReference>
<keyword evidence="5" id="KW-1185">Reference proteome</keyword>
<dbReference type="RefSeq" id="WP_189090434.1">
    <property type="nucleotide sequence ID" value="NZ_BMQL01000011.1"/>
</dbReference>
<sequence>MHTRFLHSVTLLSALLLCAPVVAQSVGDRVYTADQSSNTVSVIDPLTLKLLGVISLGAQVPAALAPLYKGELLVHGLGFSPDGKTLAAVSIGSNSVTFIDTATNAVRGKVYLGRSPHEAFFTPDGRELWVAVRGEDYVSVIDPVAMKEKRRITIANGPGMVLFNPNGRYAYVPSSFTPELSVIDTRSYQVIAHVKQASPFSPNLAVSPDGQQVWFTLKDSGKTQVMNALPPFGVTATLDTGPVTNHVALADTPGGKFAYVTVGGLNVVKVYTRDAAPKLVASIPTGALPHGAWAASDGRKVYIGLEGADQVQVIDTASNKVVGSVPTGQLPQALVYVPGAVKTGPGTANLTPLDATKATLTLSLVALSGPARATVSVNPLGLVDLVQIVATGLTPSTDYVLKLMGTDGQAQEIAGFKTSPLGIASAQTIGPVKKLLTGSDTGRQTLSVVLKTGSAVVLVQAP</sequence>
<evidence type="ECO:0000313" key="5">
    <source>
        <dbReference type="Proteomes" id="UP000603865"/>
    </source>
</evidence>
<dbReference type="Gene3D" id="2.130.10.10">
    <property type="entry name" value="YVTN repeat-like/Quinoprotein amine dehydrogenase"/>
    <property type="match status" value="2"/>
</dbReference>
<dbReference type="EMBL" id="BMQL01000011">
    <property type="protein sequence ID" value="GGR09469.1"/>
    <property type="molecule type" value="Genomic_DNA"/>
</dbReference>
<dbReference type="PANTHER" id="PTHR47197">
    <property type="entry name" value="PROTEIN NIRF"/>
    <property type="match status" value="1"/>
</dbReference>
<dbReference type="Pfam" id="PF21783">
    <property type="entry name" value="YNCE"/>
    <property type="match status" value="1"/>
</dbReference>
<protein>
    <recommendedName>
        <fullName evidence="3">YNCE-like beta-propeller domain-containing protein</fullName>
    </recommendedName>
</protein>
<evidence type="ECO:0000259" key="3">
    <source>
        <dbReference type="Pfam" id="PF21783"/>
    </source>
</evidence>
<dbReference type="AlphaFoldDB" id="A0A918C6K5"/>
<comment type="caution">
    <text evidence="4">The sequence shown here is derived from an EMBL/GenBank/DDBJ whole genome shotgun (WGS) entry which is preliminary data.</text>
</comment>
<name>A0A918C6K5_9DEIO</name>
<organism evidence="4 5">
    <name type="scientific">Deinococcus ruber</name>
    <dbReference type="NCBI Taxonomy" id="1848197"/>
    <lineage>
        <taxon>Bacteria</taxon>
        <taxon>Thermotogati</taxon>
        <taxon>Deinococcota</taxon>
        <taxon>Deinococci</taxon>
        <taxon>Deinococcales</taxon>
        <taxon>Deinococcaceae</taxon>
        <taxon>Deinococcus</taxon>
    </lineage>
</organism>
<dbReference type="InterPro" id="IPR011045">
    <property type="entry name" value="N2O_reductase_N"/>
</dbReference>
<accession>A0A918C6K5</accession>
<dbReference type="InterPro" id="IPR011964">
    <property type="entry name" value="YVTN_b-propeller_repeat"/>
</dbReference>